<keyword evidence="5" id="KW-1185">Reference proteome</keyword>
<dbReference type="CDD" id="cd02869">
    <property type="entry name" value="PseudoU_synth_RluA_like"/>
    <property type="match status" value="1"/>
</dbReference>
<dbReference type="AlphaFoldDB" id="E1ZB15"/>
<dbReference type="RefSeq" id="XP_005849251.1">
    <property type="nucleotide sequence ID" value="XM_005849189.1"/>
</dbReference>
<dbReference type="PANTHER" id="PTHR21600:SF87">
    <property type="entry name" value="RNA PSEUDOURIDYLATE SYNTHASE DOMAIN-CONTAINING PROTEIN 1"/>
    <property type="match status" value="1"/>
</dbReference>
<dbReference type="GO" id="GO:0009982">
    <property type="term" value="F:pseudouridine synthase activity"/>
    <property type="evidence" value="ECO:0007669"/>
    <property type="project" value="InterPro"/>
</dbReference>
<dbReference type="InParanoid" id="E1ZB15"/>
<reference evidence="4 5" key="1">
    <citation type="journal article" date="2010" name="Plant Cell">
        <title>The Chlorella variabilis NC64A genome reveals adaptation to photosymbiosis, coevolution with viruses, and cryptic sex.</title>
        <authorList>
            <person name="Blanc G."/>
            <person name="Duncan G."/>
            <person name="Agarkova I."/>
            <person name="Borodovsky M."/>
            <person name="Gurnon J."/>
            <person name="Kuo A."/>
            <person name="Lindquist E."/>
            <person name="Lucas S."/>
            <person name="Pangilinan J."/>
            <person name="Polle J."/>
            <person name="Salamov A."/>
            <person name="Terry A."/>
            <person name="Yamada T."/>
            <person name="Dunigan D.D."/>
            <person name="Grigoriev I.V."/>
            <person name="Claverie J.M."/>
            <person name="Van Etten J.L."/>
        </authorList>
    </citation>
    <scope>NUCLEOTIDE SEQUENCE [LARGE SCALE GENOMIC DNA]</scope>
    <source>
        <strain evidence="4 5">NC64A</strain>
    </source>
</reference>
<dbReference type="KEGG" id="cvr:CHLNCDRAFT_143494"/>
<evidence type="ECO:0000313" key="4">
    <source>
        <dbReference type="EMBL" id="EFN57149.1"/>
    </source>
</evidence>
<organism evidence="5">
    <name type="scientific">Chlorella variabilis</name>
    <name type="common">Green alga</name>
    <dbReference type="NCBI Taxonomy" id="554065"/>
    <lineage>
        <taxon>Eukaryota</taxon>
        <taxon>Viridiplantae</taxon>
        <taxon>Chlorophyta</taxon>
        <taxon>core chlorophytes</taxon>
        <taxon>Trebouxiophyceae</taxon>
        <taxon>Chlorellales</taxon>
        <taxon>Chlorellaceae</taxon>
        <taxon>Chlorella clade</taxon>
        <taxon>Chlorella</taxon>
    </lineage>
</organism>
<dbReference type="EMBL" id="GL433840">
    <property type="protein sequence ID" value="EFN57149.1"/>
    <property type="molecule type" value="Genomic_DNA"/>
</dbReference>
<dbReference type="OrthoDB" id="424794at2759"/>
<evidence type="ECO:0000259" key="3">
    <source>
        <dbReference type="Pfam" id="PF00849"/>
    </source>
</evidence>
<evidence type="ECO:0000256" key="2">
    <source>
        <dbReference type="SAM" id="MobiDB-lite"/>
    </source>
</evidence>
<sequence>MAAPTGSPPPPPPPGKLTSVAWEARLPPAGPPCRLDEALQLLQPDRYPSITSAKRAVRRRELRVDGVQSTAPSIMLQGGELLQCMQRQGAAALQQCPQPAAGAAEAWMPSGAAAAGRYRLGVAYEDSHLACVVKPPGIPTDTPPHRGAARGANNATGSAATGASQPGAGAASGASSSSAAAQAVPSVYELLAAQLQPTGELGALRRPRHVHRLDEPTGGLVVVAKTRLAQTQLSAAFMQRRVTKRYRALVWGRLEGRGLVRYCLDGKRCETEYAAAQHTRVDLAALGLRPAAPLAAPQPAIWVTTVDLWPHTGRKHQLRRHMALLGHPLLGETRYSFGYATQRLGSGQAMPPEDHAWLPADAATGGGGGCAAAPPATAAAQEHAVLCQPGGALPAAAADVTRRLALPLCLWAVELQLEAHPATGQPLHCCIPEPPSYGAIRAAVAASSCEPQ</sequence>
<evidence type="ECO:0000313" key="5">
    <source>
        <dbReference type="Proteomes" id="UP000008141"/>
    </source>
</evidence>
<dbReference type="eggNOG" id="KOG1919">
    <property type="taxonomic scope" value="Eukaryota"/>
</dbReference>
<feature type="domain" description="Pseudouridine synthase RsuA/RluA-like" evidence="3">
    <location>
        <begin position="131"/>
        <end position="323"/>
    </location>
</feature>
<dbReference type="Gene3D" id="3.30.2350.10">
    <property type="entry name" value="Pseudouridine synthase"/>
    <property type="match status" value="1"/>
</dbReference>
<protein>
    <recommendedName>
        <fullName evidence="3">Pseudouridine synthase RsuA/RluA-like domain-containing protein</fullName>
    </recommendedName>
</protein>
<gene>
    <name evidence="4" type="ORF">CHLNCDRAFT_143494</name>
</gene>
<dbReference type="InterPro" id="IPR006145">
    <property type="entry name" value="PsdUridine_synth_RsuA/RluA"/>
</dbReference>
<dbReference type="InterPro" id="IPR050188">
    <property type="entry name" value="RluA_PseudoU_synthase"/>
</dbReference>
<name>E1ZB15_CHLVA</name>
<dbReference type="STRING" id="554065.E1ZB15"/>
<feature type="compositionally biased region" description="Low complexity" evidence="2">
    <location>
        <begin position="149"/>
        <end position="174"/>
    </location>
</feature>
<dbReference type="GO" id="GO:0003723">
    <property type="term" value="F:RNA binding"/>
    <property type="evidence" value="ECO:0007669"/>
    <property type="project" value="InterPro"/>
</dbReference>
<dbReference type="PANTHER" id="PTHR21600">
    <property type="entry name" value="MITOCHONDRIAL RNA PSEUDOURIDINE SYNTHASE"/>
    <property type="match status" value="1"/>
</dbReference>
<dbReference type="InterPro" id="IPR020103">
    <property type="entry name" value="PsdUridine_synth_cat_dom_sf"/>
</dbReference>
<proteinExistence type="inferred from homology"/>
<dbReference type="GO" id="GO:0000455">
    <property type="term" value="P:enzyme-directed rRNA pseudouridine synthesis"/>
    <property type="evidence" value="ECO:0007669"/>
    <property type="project" value="TreeGrafter"/>
</dbReference>
<feature type="region of interest" description="Disordered" evidence="2">
    <location>
        <begin position="137"/>
        <end position="174"/>
    </location>
</feature>
<dbReference type="GeneID" id="17356564"/>
<comment type="similarity">
    <text evidence="1">Belongs to the pseudouridine synthase RluA family.</text>
</comment>
<evidence type="ECO:0000256" key="1">
    <source>
        <dbReference type="ARBA" id="ARBA00010876"/>
    </source>
</evidence>
<accession>E1ZB15</accession>
<dbReference type="SUPFAM" id="SSF55120">
    <property type="entry name" value="Pseudouridine synthase"/>
    <property type="match status" value="1"/>
</dbReference>
<dbReference type="Proteomes" id="UP000008141">
    <property type="component" value="Unassembled WGS sequence"/>
</dbReference>
<dbReference type="Pfam" id="PF00849">
    <property type="entry name" value="PseudoU_synth_2"/>
    <property type="match status" value="1"/>
</dbReference>